<feature type="domain" description="Partial AB-hydrolase lipase" evidence="7">
    <location>
        <begin position="220"/>
        <end position="280"/>
    </location>
</feature>
<keyword evidence="2" id="KW-0732">Signal</keyword>
<dbReference type="GO" id="GO:0003964">
    <property type="term" value="F:RNA-directed DNA polymerase activity"/>
    <property type="evidence" value="ECO:0007669"/>
    <property type="project" value="UniProtKB-KW"/>
</dbReference>
<dbReference type="EMBL" id="JASPKY010000178">
    <property type="protein sequence ID" value="KAK9727544.1"/>
    <property type="molecule type" value="Genomic_DNA"/>
</dbReference>
<dbReference type="Pfam" id="PF04083">
    <property type="entry name" value="Abhydro_lipase"/>
    <property type="match status" value="1"/>
</dbReference>
<evidence type="ECO:0000259" key="7">
    <source>
        <dbReference type="Pfam" id="PF04083"/>
    </source>
</evidence>
<dbReference type="Pfam" id="PF07727">
    <property type="entry name" value="RVT_2"/>
    <property type="match status" value="1"/>
</dbReference>
<evidence type="ECO:0000256" key="4">
    <source>
        <dbReference type="ARBA" id="ARBA00022963"/>
    </source>
</evidence>
<dbReference type="InterPro" id="IPR013103">
    <property type="entry name" value="RVT_2"/>
</dbReference>
<sequence>MNIDDDETQHFALCVDTLIENVPNTYTEAVNEGSDWQEAIEKEHREQKELKAHETLGTWESAELPEGKKAIDTKWVFKIKTDGTKKARFRESAELPEGKKAIDTKWVFKIKTDGTKKARLVAKGFQQNTIENVYAPVARLPTVRLLLSKSIQENLPLKHLDIPTAFWNGELETEIYIKIPKGLQQKKGKVLKLRKALYGVSFASTSVTRSEHPDVGLTTVQMIQRQGYEVEEHVDVQTSDGYLLTLHRIPYGKHNSDETTKPVVFLMHGLLSSSADWVNMGPEKSIAYQLADAGYDVWMGNARGNKWSRKHISYNPDSDSAFWDFSWHEIGSSDLPTMIDYVLEITGQEKLFYIGHSQGTTSFWVMGAERPEYNDKIKLMVALAPIAYMSNLSNPFFQLASTFHNTLEWVLNFLGVDEFLPSTGLMELIGQATCNDESIFQDVCASIYFLIGGWNSAQLNTTMIPVILTNAPAGSSTKQLIHYAQEIRSAKFRQYDHGWISNLVQYGSTSPPNYDTSAITAPVAIIYSANDWLAAIIDVKQLESELPNVAVSYLVSDSKFNHMDFLFAIDVQELVYNRVLTLLEKYQ</sequence>
<dbReference type="GO" id="GO:0016787">
    <property type="term" value="F:hydrolase activity"/>
    <property type="evidence" value="ECO:0007669"/>
    <property type="project" value="UniProtKB-KW"/>
</dbReference>
<protein>
    <submittedName>
        <fullName evidence="9">Reverse transcriptase (RNA-dependent DNA polymerase)</fullName>
    </submittedName>
</protein>
<evidence type="ECO:0000259" key="8">
    <source>
        <dbReference type="Pfam" id="PF07727"/>
    </source>
</evidence>
<keyword evidence="9" id="KW-0695">RNA-directed DNA polymerase</keyword>
<evidence type="ECO:0000313" key="10">
    <source>
        <dbReference type="Proteomes" id="UP001458880"/>
    </source>
</evidence>
<proteinExistence type="inferred from homology"/>
<keyword evidence="9" id="KW-0548">Nucleotidyltransferase</keyword>
<evidence type="ECO:0000256" key="5">
    <source>
        <dbReference type="ARBA" id="ARBA00023098"/>
    </source>
</evidence>
<dbReference type="InterPro" id="IPR006693">
    <property type="entry name" value="AB_hydrolase_lipase"/>
</dbReference>
<dbReference type="Proteomes" id="UP001458880">
    <property type="component" value="Unassembled WGS sequence"/>
</dbReference>
<keyword evidence="10" id="KW-1185">Reference proteome</keyword>
<evidence type="ECO:0000256" key="2">
    <source>
        <dbReference type="ARBA" id="ARBA00022729"/>
    </source>
</evidence>
<dbReference type="InterPro" id="IPR029058">
    <property type="entry name" value="AB_hydrolase_fold"/>
</dbReference>
<dbReference type="GO" id="GO:0016042">
    <property type="term" value="P:lipid catabolic process"/>
    <property type="evidence" value="ECO:0007669"/>
    <property type="project" value="UniProtKB-KW"/>
</dbReference>
<accession>A0AAW1L3C4</accession>
<dbReference type="PANTHER" id="PTHR11005">
    <property type="entry name" value="LYSOSOMAL ACID LIPASE-RELATED"/>
    <property type="match status" value="1"/>
</dbReference>
<dbReference type="Gene3D" id="3.40.50.1820">
    <property type="entry name" value="alpha/beta hydrolase"/>
    <property type="match status" value="1"/>
</dbReference>
<comment type="similarity">
    <text evidence="1">Belongs to the AB hydrolase superfamily. Lipase family.</text>
</comment>
<keyword evidence="4" id="KW-0442">Lipid degradation</keyword>
<dbReference type="SUPFAM" id="SSF53474">
    <property type="entry name" value="alpha/beta-Hydrolases"/>
    <property type="match status" value="1"/>
</dbReference>
<gene>
    <name evidence="9" type="ORF">QE152_g19159</name>
</gene>
<evidence type="ECO:0000256" key="3">
    <source>
        <dbReference type="ARBA" id="ARBA00022801"/>
    </source>
</evidence>
<evidence type="ECO:0000313" key="9">
    <source>
        <dbReference type="EMBL" id="KAK9727544.1"/>
    </source>
</evidence>
<keyword evidence="9" id="KW-0808">Transferase</keyword>
<organism evidence="9 10">
    <name type="scientific">Popillia japonica</name>
    <name type="common">Japanese beetle</name>
    <dbReference type="NCBI Taxonomy" id="7064"/>
    <lineage>
        <taxon>Eukaryota</taxon>
        <taxon>Metazoa</taxon>
        <taxon>Ecdysozoa</taxon>
        <taxon>Arthropoda</taxon>
        <taxon>Hexapoda</taxon>
        <taxon>Insecta</taxon>
        <taxon>Pterygota</taxon>
        <taxon>Neoptera</taxon>
        <taxon>Endopterygota</taxon>
        <taxon>Coleoptera</taxon>
        <taxon>Polyphaga</taxon>
        <taxon>Scarabaeiformia</taxon>
        <taxon>Scarabaeidae</taxon>
        <taxon>Rutelinae</taxon>
        <taxon>Popillia</taxon>
    </lineage>
</organism>
<evidence type="ECO:0000256" key="1">
    <source>
        <dbReference type="ARBA" id="ARBA00010701"/>
    </source>
</evidence>
<evidence type="ECO:0000256" key="6">
    <source>
        <dbReference type="ARBA" id="ARBA00023180"/>
    </source>
</evidence>
<keyword evidence="3" id="KW-0378">Hydrolase</keyword>
<feature type="domain" description="Reverse transcriptase Ty1/copia-type" evidence="8">
    <location>
        <begin position="94"/>
        <end position="204"/>
    </location>
</feature>
<keyword evidence="5" id="KW-0443">Lipid metabolism</keyword>
<keyword evidence="6" id="KW-0325">Glycoprotein</keyword>
<dbReference type="AlphaFoldDB" id="A0AAW1L3C4"/>
<dbReference type="FunFam" id="3.40.50.1820:FF:000021">
    <property type="entry name" value="Lipase"/>
    <property type="match status" value="1"/>
</dbReference>
<reference evidence="9 10" key="1">
    <citation type="journal article" date="2024" name="BMC Genomics">
        <title>De novo assembly and annotation of Popillia japonica's genome with initial clues to its potential as an invasive pest.</title>
        <authorList>
            <person name="Cucini C."/>
            <person name="Boschi S."/>
            <person name="Funari R."/>
            <person name="Cardaioli E."/>
            <person name="Iannotti N."/>
            <person name="Marturano G."/>
            <person name="Paoli F."/>
            <person name="Bruttini M."/>
            <person name="Carapelli A."/>
            <person name="Frati F."/>
            <person name="Nardi F."/>
        </authorList>
    </citation>
    <scope>NUCLEOTIDE SEQUENCE [LARGE SCALE GENOMIC DNA]</scope>
    <source>
        <strain evidence="9">DMR45628</strain>
    </source>
</reference>
<name>A0AAW1L3C4_POPJA</name>
<comment type="caution">
    <text evidence="9">The sequence shown here is derived from an EMBL/GenBank/DDBJ whole genome shotgun (WGS) entry which is preliminary data.</text>
</comment>